<feature type="region of interest" description="Disordered" evidence="1">
    <location>
        <begin position="1"/>
        <end position="23"/>
    </location>
</feature>
<dbReference type="EMBL" id="SMRP01000002">
    <property type="protein sequence ID" value="TDG25123.1"/>
    <property type="molecule type" value="Genomic_DNA"/>
</dbReference>
<evidence type="ECO:0000256" key="1">
    <source>
        <dbReference type="SAM" id="MobiDB-lite"/>
    </source>
</evidence>
<name>A0A4R5MED4_9BURK</name>
<dbReference type="Pfam" id="PF14090">
    <property type="entry name" value="HTH_39"/>
    <property type="match status" value="1"/>
</dbReference>
<organism evidence="3 4">
    <name type="scientific">Paraburkholderia silviterrae</name>
    <dbReference type="NCBI Taxonomy" id="2528715"/>
    <lineage>
        <taxon>Bacteria</taxon>
        <taxon>Pseudomonadati</taxon>
        <taxon>Pseudomonadota</taxon>
        <taxon>Betaproteobacteria</taxon>
        <taxon>Burkholderiales</taxon>
        <taxon>Burkholderiaceae</taxon>
        <taxon>Paraburkholderia</taxon>
    </lineage>
</organism>
<dbReference type="InterPro" id="IPR055245">
    <property type="entry name" value="HTH_proteobacteria"/>
</dbReference>
<dbReference type="AlphaFoldDB" id="A0A4R5MED4"/>
<gene>
    <name evidence="3" type="ORF">EYW47_04475</name>
</gene>
<evidence type="ECO:0000313" key="4">
    <source>
        <dbReference type="Proteomes" id="UP000295722"/>
    </source>
</evidence>
<evidence type="ECO:0000259" key="2">
    <source>
        <dbReference type="Pfam" id="PF14090"/>
    </source>
</evidence>
<evidence type="ECO:0000313" key="3">
    <source>
        <dbReference type="EMBL" id="TDG25123.1"/>
    </source>
</evidence>
<comment type="caution">
    <text evidence="3">The sequence shown here is derived from an EMBL/GenBank/DDBJ whole genome shotgun (WGS) entry which is preliminary data.</text>
</comment>
<protein>
    <recommendedName>
        <fullName evidence="2">Winged helix-turn-helix domain-containing protein</fullName>
    </recommendedName>
</protein>
<dbReference type="OrthoDB" id="5460933at2"/>
<reference evidence="3 4" key="1">
    <citation type="submission" date="2019-03" db="EMBL/GenBank/DDBJ databases">
        <title>Paraburkholderia sp. 4M-K11, isolated from subtropical forest soil.</title>
        <authorList>
            <person name="Gao Z.-H."/>
            <person name="Qiu L.-H."/>
        </authorList>
    </citation>
    <scope>NUCLEOTIDE SEQUENCE [LARGE SCALE GENOMIC DNA]</scope>
    <source>
        <strain evidence="3 4">4M-K11</strain>
    </source>
</reference>
<keyword evidence="4" id="KW-1185">Reference proteome</keyword>
<dbReference type="Proteomes" id="UP000295722">
    <property type="component" value="Unassembled WGS sequence"/>
</dbReference>
<feature type="compositionally biased region" description="Polar residues" evidence="1">
    <location>
        <begin position="13"/>
        <end position="22"/>
    </location>
</feature>
<feature type="domain" description="Winged helix-turn-helix" evidence="2">
    <location>
        <begin position="24"/>
        <end position="89"/>
    </location>
</feature>
<proteinExistence type="predicted"/>
<accession>A0A4R5MED4</accession>
<feature type="compositionally biased region" description="Basic residues" evidence="1">
    <location>
        <begin position="1"/>
        <end position="10"/>
    </location>
</feature>
<dbReference type="RefSeq" id="WP_133193689.1">
    <property type="nucleotide sequence ID" value="NZ_JBHUCW010000006.1"/>
</dbReference>
<sequence>MTHRAAHRRVASPGTSHPNSAAAQRARVLAWLHERPLSTIDAREQIAVMHPAARVMELRHAGHAIITVRSREVATDGTEHNVAKYALVRSARRPK</sequence>